<dbReference type="Proteomes" id="UP000030184">
    <property type="component" value="Unassembled WGS sequence"/>
</dbReference>
<proteinExistence type="predicted"/>
<dbReference type="EMBL" id="BBNY01000069">
    <property type="protein sequence ID" value="GAL90133.1"/>
    <property type="molecule type" value="Genomic_DNA"/>
</dbReference>
<gene>
    <name evidence="1" type="ORF">JCM19301_4071</name>
    <name evidence="2" type="ORF">JCM19302_1149</name>
    <name evidence="3" type="ORF">JCM19538_747</name>
</gene>
<dbReference type="EMBL" id="BBNR01000069">
    <property type="protein sequence ID" value="GAL69213.1"/>
    <property type="molecule type" value="Genomic_DNA"/>
</dbReference>
<evidence type="ECO:0000313" key="3">
    <source>
        <dbReference type="EMBL" id="GAL90133.1"/>
    </source>
</evidence>
<accession>A0A090VZ21</accession>
<sequence length="37" mass="4069">MLFSTVTIASHVEEFPFTSVTVSVTVLSPTLEQLKDN</sequence>
<comment type="caution">
    <text evidence="1">The sequence shown here is derived from an EMBL/GenBank/DDBJ whole genome shotgun (WGS) entry which is preliminary data.</text>
</comment>
<dbReference type="EMBL" id="BBNS01000080">
    <property type="protein sequence ID" value="GAL73445.1"/>
    <property type="molecule type" value="Genomic_DNA"/>
</dbReference>
<organism evidence="1 4">
    <name type="scientific">Jejuia pallidilutea</name>
    <dbReference type="NCBI Taxonomy" id="504487"/>
    <lineage>
        <taxon>Bacteria</taxon>
        <taxon>Pseudomonadati</taxon>
        <taxon>Bacteroidota</taxon>
        <taxon>Flavobacteriia</taxon>
        <taxon>Flavobacteriales</taxon>
        <taxon>Flavobacteriaceae</taxon>
        <taxon>Jejuia</taxon>
    </lineage>
</organism>
<reference evidence="5" key="1">
    <citation type="journal article" date="2014" name="Genome Announc.">
        <title>Draft Genome Sequence of Marine Flavobacterium Jejuia pallidilutea Strain 11shimoA1 and Pigmentation Mutants.</title>
        <authorList>
            <person name="Takatani N."/>
            <person name="Nakanishi M."/>
            <person name="Meirelles P."/>
            <person name="Mino S."/>
            <person name="Suda W."/>
            <person name="Oshima K."/>
            <person name="Hattori M."/>
            <person name="Ohkuma M."/>
            <person name="Hosokawa M."/>
            <person name="Miyashita K."/>
            <person name="Thompson F.L."/>
            <person name="Niwa A."/>
            <person name="Sawabe T."/>
            <person name="Sawabe T."/>
        </authorList>
    </citation>
    <scope>NUCLEOTIDE SEQUENCE [LARGE SCALE GENOMIC DNA]</scope>
    <source>
        <strain evidence="5">JCM 19538</strain>
    </source>
</reference>
<evidence type="ECO:0000313" key="5">
    <source>
        <dbReference type="Proteomes" id="UP000030184"/>
    </source>
</evidence>
<evidence type="ECO:0000313" key="1">
    <source>
        <dbReference type="EMBL" id="GAL69213.1"/>
    </source>
</evidence>
<dbReference type="AlphaFoldDB" id="A0A090VZ21"/>
<evidence type="ECO:0000313" key="4">
    <source>
        <dbReference type="Proteomes" id="UP000029641"/>
    </source>
</evidence>
<protein>
    <submittedName>
        <fullName evidence="1">Uncharacterized protein</fullName>
    </submittedName>
</protein>
<evidence type="ECO:0000313" key="2">
    <source>
        <dbReference type="EMBL" id="GAL73445.1"/>
    </source>
</evidence>
<dbReference type="Proteomes" id="UP000029641">
    <property type="component" value="Unassembled WGS sequence"/>
</dbReference>
<name>A0A090VZ21_9FLAO</name>
<keyword evidence="5" id="KW-1185">Reference proteome</keyword>
<dbReference type="Proteomes" id="UP000029646">
    <property type="component" value="Unassembled WGS sequence"/>
</dbReference>